<feature type="transmembrane region" description="Helical" evidence="6">
    <location>
        <begin position="211"/>
        <end position="234"/>
    </location>
</feature>
<evidence type="ECO:0000256" key="4">
    <source>
        <dbReference type="ARBA" id="ARBA00022989"/>
    </source>
</evidence>
<dbReference type="PANTHER" id="PTHR21716:SF16">
    <property type="entry name" value="BLL1467 PROTEIN"/>
    <property type="match status" value="1"/>
</dbReference>
<feature type="transmembrane region" description="Helical" evidence="6">
    <location>
        <begin position="20"/>
        <end position="50"/>
    </location>
</feature>
<evidence type="ECO:0000256" key="2">
    <source>
        <dbReference type="ARBA" id="ARBA00009773"/>
    </source>
</evidence>
<feature type="transmembrane region" description="Helical" evidence="6">
    <location>
        <begin position="156"/>
        <end position="175"/>
    </location>
</feature>
<proteinExistence type="inferred from homology"/>
<feature type="transmembrane region" description="Helical" evidence="6">
    <location>
        <begin position="306"/>
        <end position="337"/>
    </location>
</feature>
<comment type="similarity">
    <text evidence="2">Belongs to the autoinducer-2 exporter (AI-2E) (TC 2.A.86) family.</text>
</comment>
<evidence type="ECO:0000256" key="1">
    <source>
        <dbReference type="ARBA" id="ARBA00004141"/>
    </source>
</evidence>
<dbReference type="PANTHER" id="PTHR21716">
    <property type="entry name" value="TRANSMEMBRANE PROTEIN"/>
    <property type="match status" value="1"/>
</dbReference>
<dbReference type="InterPro" id="IPR002549">
    <property type="entry name" value="AI-2E-like"/>
</dbReference>
<evidence type="ECO:0000256" key="6">
    <source>
        <dbReference type="SAM" id="Phobius"/>
    </source>
</evidence>
<accession>A0A5J5GPG8</accession>
<feature type="transmembrane region" description="Helical" evidence="6">
    <location>
        <begin position="278"/>
        <end position="300"/>
    </location>
</feature>
<organism evidence="7 8">
    <name type="scientific">Histidinibacterium aquaticum</name>
    <dbReference type="NCBI Taxonomy" id="2613962"/>
    <lineage>
        <taxon>Bacteria</taxon>
        <taxon>Pseudomonadati</taxon>
        <taxon>Pseudomonadota</taxon>
        <taxon>Alphaproteobacteria</taxon>
        <taxon>Rhodobacterales</taxon>
        <taxon>Paracoccaceae</taxon>
        <taxon>Histidinibacterium</taxon>
    </lineage>
</organism>
<dbReference type="GO" id="GO:0055085">
    <property type="term" value="P:transmembrane transport"/>
    <property type="evidence" value="ECO:0007669"/>
    <property type="project" value="TreeGrafter"/>
</dbReference>
<keyword evidence="3 6" id="KW-0812">Transmembrane</keyword>
<evidence type="ECO:0000313" key="8">
    <source>
        <dbReference type="Proteomes" id="UP000326554"/>
    </source>
</evidence>
<name>A0A5J5GPG8_9RHOB</name>
<keyword evidence="5 6" id="KW-0472">Membrane</keyword>
<evidence type="ECO:0000313" key="7">
    <source>
        <dbReference type="EMBL" id="KAA9010060.1"/>
    </source>
</evidence>
<dbReference type="AlphaFoldDB" id="A0A5J5GPG8"/>
<keyword evidence="8" id="KW-1185">Reference proteome</keyword>
<comment type="subcellular location">
    <subcellularLocation>
        <location evidence="1">Membrane</location>
        <topology evidence="1">Multi-pass membrane protein</topology>
    </subcellularLocation>
</comment>
<feature type="transmembrane region" description="Helical" evidence="6">
    <location>
        <begin position="62"/>
        <end position="88"/>
    </location>
</feature>
<dbReference type="Proteomes" id="UP000326554">
    <property type="component" value="Unassembled WGS sequence"/>
</dbReference>
<keyword evidence="4 6" id="KW-1133">Transmembrane helix</keyword>
<protein>
    <submittedName>
        <fullName evidence="7">AI-2E family transporter</fullName>
    </submittedName>
</protein>
<comment type="caution">
    <text evidence="7">The sequence shown here is derived from an EMBL/GenBank/DDBJ whole genome shotgun (WGS) entry which is preliminary data.</text>
</comment>
<gene>
    <name evidence="7" type="ORF">F3S47_02055</name>
</gene>
<dbReference type="Pfam" id="PF01594">
    <property type="entry name" value="AI-2E_transport"/>
    <property type="match status" value="1"/>
</dbReference>
<dbReference type="RefSeq" id="WP_150443544.1">
    <property type="nucleotide sequence ID" value="NZ_VYQE01000001.1"/>
</dbReference>
<evidence type="ECO:0000256" key="5">
    <source>
        <dbReference type="ARBA" id="ARBA00023136"/>
    </source>
</evidence>
<evidence type="ECO:0000256" key="3">
    <source>
        <dbReference type="ARBA" id="ARBA00022692"/>
    </source>
</evidence>
<dbReference type="EMBL" id="VYQE01000001">
    <property type="protein sequence ID" value="KAA9010060.1"/>
    <property type="molecule type" value="Genomic_DNA"/>
</dbReference>
<dbReference type="GO" id="GO:0016020">
    <property type="term" value="C:membrane"/>
    <property type="evidence" value="ECO:0007669"/>
    <property type="project" value="UniProtKB-SubCell"/>
</dbReference>
<feature type="transmembrane region" description="Helical" evidence="6">
    <location>
        <begin position="240"/>
        <end position="271"/>
    </location>
</feature>
<reference evidence="7 8" key="1">
    <citation type="submission" date="2019-09" db="EMBL/GenBank/DDBJ databases">
        <authorList>
            <person name="Park J.-S."/>
            <person name="Choi H.-J."/>
        </authorList>
    </citation>
    <scope>NUCLEOTIDE SEQUENCE [LARGE SCALE GENOMIC DNA]</scope>
    <source>
        <strain evidence="7 8">176SS1-4</strain>
    </source>
</reference>
<sequence length="361" mass="38574">MTRPPTPPDLQELRTIRRYVGWLFLIAAGGTLYFARALLLPLVLAILLALTLRPIARGLYRIGVPHVVSAVGLILLLATLVGGATYVASGPATRLMERAPEMGQEVQFKLRHILRSVDEMQDATEQVQEIADGGSEGAQEVVIEQGGLLTDVMGSLASAGTSLAVAIVLAMFLLASGEFFPRRIVEASPRLEDKERSLTIVRGVERQISRYLAAITIINAGLGVAIGLTLWAIGLPNPHLWGIAAFLLNYLPFLGAAAGVIGVGVVALVSFDSVGQALLCPFAYFCLTALEGNIVTPSFVGRQLSINTVAVFVTVILWVWLWGIAGAFLAVPVLLVIKVVSDNVPALKTLGMFLSQDQRSN</sequence>